<proteinExistence type="predicted"/>
<dbReference type="STRING" id="29170.A0A368H7R2"/>
<dbReference type="GO" id="GO:0034472">
    <property type="term" value="P:snRNA 3'-end processing"/>
    <property type="evidence" value="ECO:0007669"/>
    <property type="project" value="TreeGrafter"/>
</dbReference>
<dbReference type="PANTHER" id="PTHR13532">
    <property type="match status" value="1"/>
</dbReference>
<organism evidence="2 3">
    <name type="scientific">Ancylostoma caninum</name>
    <name type="common">Dog hookworm</name>
    <dbReference type="NCBI Taxonomy" id="29170"/>
    <lineage>
        <taxon>Eukaryota</taxon>
        <taxon>Metazoa</taxon>
        <taxon>Ecdysozoa</taxon>
        <taxon>Nematoda</taxon>
        <taxon>Chromadorea</taxon>
        <taxon>Rhabditida</taxon>
        <taxon>Rhabditina</taxon>
        <taxon>Rhabditomorpha</taxon>
        <taxon>Strongyloidea</taxon>
        <taxon>Ancylostomatidae</taxon>
        <taxon>Ancylostomatinae</taxon>
        <taxon>Ancylostoma</taxon>
    </lineage>
</organism>
<evidence type="ECO:0000313" key="3">
    <source>
        <dbReference type="Proteomes" id="UP000252519"/>
    </source>
</evidence>
<name>A0A368H7R2_ANCCA</name>
<sequence>MHLASSTHIWLILLKHRMTIYLIMDGHQPSISAKPEEPNEKEKRNSIYLQLLKELLGIVASRQSEIEIEVFWGNNSCIRSKAANDGILAAVESAVATNKGNLHLGRLFDKIRPNMSRDDAVVLITDASVFKADITSYPRGMMFSIVVDIGPTNSDQMAELNELSSTCNSESRPDGDAKHWVLRCSEYNNVSALVAELMNSLLEPDFTTLYIGNLSASIQLHPSTDKDLPGNIEVIGFVRSANMVNIPVDGVQFITPCYNSKSKSGVENRPPDADDSPDFVCTEDQDGEDLLGTLGPALIETESVALVLISEGQYGCITAEKVGDNFCLVLNKLPENLPDFIPNFSKLESGPDEQAGPLHFTTLQGVAPSYNPVVQSWVTEHGFNMDFQKVFRLLRKLPDRPHLFYQEVNRFRKYALAIGMDHILHEAARIIREEIVQLNATAQTHGAYVATAFEKENPRSIPEIVQWGA</sequence>
<feature type="domain" description="Integrator complex subunit 14 C-terminal" evidence="1">
    <location>
        <begin position="376"/>
        <end position="447"/>
    </location>
</feature>
<dbReference type="AlphaFoldDB" id="A0A368H7R2"/>
<protein>
    <recommendedName>
        <fullName evidence="1">Integrator complex subunit 14 C-terminal domain-containing protein</fullName>
    </recommendedName>
</protein>
<dbReference type="OrthoDB" id="5792636at2759"/>
<keyword evidence="3" id="KW-1185">Reference proteome</keyword>
<dbReference type="EMBL" id="JOJR01000014">
    <property type="protein sequence ID" value="RCN51380.1"/>
    <property type="molecule type" value="Genomic_DNA"/>
</dbReference>
<comment type="caution">
    <text evidence="2">The sequence shown here is derived from an EMBL/GenBank/DDBJ whole genome shotgun (WGS) entry which is preliminary data.</text>
</comment>
<dbReference type="InterPro" id="IPR046471">
    <property type="entry name" value="IntS14_C"/>
</dbReference>
<gene>
    <name evidence="2" type="ORF">ANCCAN_02533</name>
</gene>
<evidence type="ECO:0000313" key="2">
    <source>
        <dbReference type="EMBL" id="RCN51380.1"/>
    </source>
</evidence>
<evidence type="ECO:0000259" key="1">
    <source>
        <dbReference type="Pfam" id="PF20504"/>
    </source>
</evidence>
<dbReference type="InterPro" id="IPR039841">
    <property type="entry name" value="INTS14"/>
</dbReference>
<reference evidence="2 3" key="1">
    <citation type="submission" date="2014-10" db="EMBL/GenBank/DDBJ databases">
        <title>Draft genome of the hookworm Ancylostoma caninum.</title>
        <authorList>
            <person name="Mitreva M."/>
        </authorList>
    </citation>
    <scope>NUCLEOTIDE SEQUENCE [LARGE SCALE GENOMIC DNA]</scope>
    <source>
        <strain evidence="2 3">Baltimore</strain>
    </source>
</reference>
<dbReference type="GO" id="GO:0032039">
    <property type="term" value="C:integrator complex"/>
    <property type="evidence" value="ECO:0007669"/>
    <property type="project" value="InterPro"/>
</dbReference>
<dbReference type="Pfam" id="PF20504">
    <property type="entry name" value="IntS14_C"/>
    <property type="match status" value="1"/>
</dbReference>
<accession>A0A368H7R2</accession>
<dbReference type="PANTHER" id="PTHR13532:SF3">
    <property type="entry name" value="INTEGRATOR COMPLEX SUBUNIT 14"/>
    <property type="match status" value="1"/>
</dbReference>
<dbReference type="Proteomes" id="UP000252519">
    <property type="component" value="Unassembled WGS sequence"/>
</dbReference>